<keyword evidence="3" id="KW-1185">Reference proteome</keyword>
<comment type="caution">
    <text evidence="2">The sequence shown here is derived from an EMBL/GenBank/DDBJ whole genome shotgun (WGS) entry which is preliminary data.</text>
</comment>
<dbReference type="PROSITE" id="PS51257">
    <property type="entry name" value="PROKAR_LIPOPROTEIN"/>
    <property type="match status" value="1"/>
</dbReference>
<sequence>MKIGRLAVLCLLAAACGGTPRTGTPATPAPESPMPAGAVIIDKDQTLAPGAGKGEAPSLADLFAAASRGSASPVPSSRRPASPVPATPAPTPSVQQVFEGRAFGRGRPAAVPNPGGPGDPRLRQALLVHYEGAGESVMTPAAVVALPAAVDDASRFLALRQVAGGSEGPPACRAVAGGAWRVVLRDFNRPGVRIAATLLSAMSDEAWKRSAEFSETIVTGPAPMLANLGDPAVMGSCRTSPGEEGYPIRVRPFPVPPLGARSWAFRVMEGKTVTQWVEMVQTPRYVLEIRVPDQWPKPRVDPAVLLPRIAEAAYVRAEAALR</sequence>
<evidence type="ECO:0000256" key="1">
    <source>
        <dbReference type="SAM" id="MobiDB-lite"/>
    </source>
</evidence>
<evidence type="ECO:0000313" key="3">
    <source>
        <dbReference type="Proteomes" id="UP001447516"/>
    </source>
</evidence>
<name>A0ABV0AJX6_9ACTN</name>
<protein>
    <submittedName>
        <fullName evidence="2">Uncharacterized protein</fullName>
    </submittedName>
</protein>
<organism evidence="2 3">
    <name type="scientific">Microbispora maris</name>
    <dbReference type="NCBI Taxonomy" id="3144104"/>
    <lineage>
        <taxon>Bacteria</taxon>
        <taxon>Bacillati</taxon>
        <taxon>Actinomycetota</taxon>
        <taxon>Actinomycetes</taxon>
        <taxon>Streptosporangiales</taxon>
        <taxon>Streptosporangiaceae</taxon>
        <taxon>Microbispora</taxon>
    </lineage>
</organism>
<evidence type="ECO:0000313" key="2">
    <source>
        <dbReference type="EMBL" id="MEN3534965.1"/>
    </source>
</evidence>
<reference evidence="2 3" key="1">
    <citation type="submission" date="2024-05" db="EMBL/GenBank/DDBJ databases">
        <title>Microbispora sp.ZYX-F-249.</title>
        <authorList>
            <person name="Xie H."/>
        </authorList>
    </citation>
    <scope>NUCLEOTIDE SEQUENCE [LARGE SCALE GENOMIC DNA]</scope>
    <source>
        <strain evidence="2 3">ZYX-F-249</strain>
    </source>
</reference>
<feature type="compositionally biased region" description="Pro residues" evidence="1">
    <location>
        <begin position="82"/>
        <end position="91"/>
    </location>
</feature>
<dbReference type="EMBL" id="JBDJAW010000004">
    <property type="protein sequence ID" value="MEN3534965.1"/>
    <property type="molecule type" value="Genomic_DNA"/>
</dbReference>
<accession>A0ABV0AJX6</accession>
<dbReference type="RefSeq" id="WP_346225038.1">
    <property type="nucleotide sequence ID" value="NZ_JBDJAW010000004.1"/>
</dbReference>
<feature type="region of interest" description="Disordered" evidence="1">
    <location>
        <begin position="69"/>
        <end position="93"/>
    </location>
</feature>
<dbReference type="Proteomes" id="UP001447516">
    <property type="component" value="Unassembled WGS sequence"/>
</dbReference>
<feature type="compositionally biased region" description="Low complexity" evidence="1">
    <location>
        <begin position="69"/>
        <end position="81"/>
    </location>
</feature>
<proteinExistence type="predicted"/>
<gene>
    <name evidence="2" type="ORF">AAH991_07625</name>
</gene>